<organism evidence="2 3">
    <name type="scientific">Keguizhuia sedimenti</name>
    <dbReference type="NCBI Taxonomy" id="3064264"/>
    <lineage>
        <taxon>Bacteria</taxon>
        <taxon>Pseudomonadati</taxon>
        <taxon>Pseudomonadota</taxon>
        <taxon>Betaproteobacteria</taxon>
        <taxon>Burkholderiales</taxon>
        <taxon>Oxalobacteraceae</taxon>
        <taxon>Keguizhuia</taxon>
    </lineage>
</organism>
<accession>A0ABU1BM44</accession>
<evidence type="ECO:0000256" key="1">
    <source>
        <dbReference type="ARBA" id="ARBA00007613"/>
    </source>
</evidence>
<dbReference type="RefSeq" id="WP_338435981.1">
    <property type="nucleotide sequence ID" value="NZ_JAUYVH010000002.1"/>
</dbReference>
<comment type="similarity">
    <text evidence="1">Belongs to the outer membrane factor (OMF) (TC 1.B.17) family.</text>
</comment>
<gene>
    <name evidence="2" type="ORF">Q8A64_06520</name>
</gene>
<dbReference type="PANTHER" id="PTHR30203">
    <property type="entry name" value="OUTER MEMBRANE CATION EFFLUX PROTEIN"/>
    <property type="match status" value="1"/>
</dbReference>
<proteinExistence type="inferred from homology"/>
<comment type="caution">
    <text evidence="2">The sequence shown here is derived from an EMBL/GenBank/DDBJ whole genome shotgun (WGS) entry which is preliminary data.</text>
</comment>
<dbReference type="EMBL" id="JAUYVH010000002">
    <property type="protein sequence ID" value="MDQ9170065.1"/>
    <property type="molecule type" value="Genomic_DNA"/>
</dbReference>
<dbReference type="PROSITE" id="PS51257">
    <property type="entry name" value="PROKAR_LIPOPROTEIN"/>
    <property type="match status" value="1"/>
</dbReference>
<name>A0ABU1BM44_9BURK</name>
<dbReference type="InterPro" id="IPR003423">
    <property type="entry name" value="OMP_efflux"/>
</dbReference>
<dbReference type="Pfam" id="PF02321">
    <property type="entry name" value="OEP"/>
    <property type="match status" value="1"/>
</dbReference>
<dbReference type="InterPro" id="IPR010131">
    <property type="entry name" value="MdtP/NodT-like"/>
</dbReference>
<sequence>MAAKQHIVKSTGLVLCSLFLAGCATFSQDGGMDAVSSIAKERTGQEIRATRTESDHSEIEAATKQLLAKPLTADSAVQIALLNNRGLQASLSDLGIAEADLVRAGRIGNPSFSFSRLRGDDNVEIERSVMFDLVGLLTIPIRSGIEQRRFEQAKLQAASEAVRIAAETRRAYFNALAAQQTAHYMEQVKTAAEASAELAGRMAKVGNWSKLDQAREQAFYADATAQLARSRHNVAAAREGLARMLGLWGNQLAFQLPERLPNLPNSLMASADLEQLAMKQRLDVQMAKSNAEATASALGLSRATGFINVLHAGYINKSETGESRANGYEIELELPIFDWGRSRTAKAEAIYMQSVHRTADTAIRARSEVREAYSAYRTAYDLARHYRDEIVPLRKKISEEMMLRYNGMLASVFELLADSRSQINSVNAAIEAQRDFWITDTVLQTAINGSGGTAPALRSNAPTAEAAGGH</sequence>
<evidence type="ECO:0000313" key="3">
    <source>
        <dbReference type="Proteomes" id="UP001225596"/>
    </source>
</evidence>
<dbReference type="Gene3D" id="1.20.1600.10">
    <property type="entry name" value="Outer membrane efflux proteins (OEP)"/>
    <property type="match status" value="1"/>
</dbReference>
<dbReference type="Proteomes" id="UP001225596">
    <property type="component" value="Unassembled WGS sequence"/>
</dbReference>
<reference evidence="2 3" key="1">
    <citation type="submission" date="2023-08" db="EMBL/GenBank/DDBJ databases">
        <title>Oxalobacteraceae gen .nov., isolated from river sludge outside the plant.</title>
        <authorList>
            <person name="Zhao S.Y."/>
        </authorList>
    </citation>
    <scope>NUCLEOTIDE SEQUENCE [LARGE SCALE GENOMIC DNA]</scope>
    <source>
        <strain evidence="2 3">R-40</strain>
    </source>
</reference>
<keyword evidence="3" id="KW-1185">Reference proteome</keyword>
<evidence type="ECO:0000313" key="2">
    <source>
        <dbReference type="EMBL" id="MDQ9170065.1"/>
    </source>
</evidence>
<protein>
    <submittedName>
        <fullName evidence="2">TolC family protein</fullName>
    </submittedName>
</protein>
<dbReference type="PANTHER" id="PTHR30203:SF24">
    <property type="entry name" value="BLR4935 PROTEIN"/>
    <property type="match status" value="1"/>
</dbReference>
<dbReference type="SUPFAM" id="SSF56954">
    <property type="entry name" value="Outer membrane efflux proteins (OEP)"/>
    <property type="match status" value="1"/>
</dbReference>